<dbReference type="AlphaFoldDB" id="A0A7M2RGG0"/>
<dbReference type="Proteomes" id="UP000593601">
    <property type="component" value="Chromosome"/>
</dbReference>
<gene>
    <name evidence="3" type="ORF">INP51_10325</name>
</gene>
<dbReference type="EMBL" id="CP063304">
    <property type="protein sequence ID" value="QOV18410.1"/>
    <property type="molecule type" value="Genomic_DNA"/>
</dbReference>
<feature type="domain" description="LiaF transmembrane" evidence="2">
    <location>
        <begin position="7"/>
        <end position="102"/>
    </location>
</feature>
<evidence type="ECO:0000259" key="2">
    <source>
        <dbReference type="Pfam" id="PF22570"/>
    </source>
</evidence>
<dbReference type="InterPro" id="IPR054331">
    <property type="entry name" value="LiaF_TM"/>
</dbReference>
<feature type="transmembrane region" description="Helical" evidence="1">
    <location>
        <begin position="32"/>
        <end position="50"/>
    </location>
</feature>
<feature type="transmembrane region" description="Helical" evidence="1">
    <location>
        <begin position="7"/>
        <end position="26"/>
    </location>
</feature>
<keyword evidence="1" id="KW-1133">Transmembrane helix</keyword>
<dbReference type="RefSeq" id="WP_193734772.1">
    <property type="nucleotide sequence ID" value="NZ_CP063304.1"/>
</dbReference>
<feature type="transmembrane region" description="Helical" evidence="1">
    <location>
        <begin position="57"/>
        <end position="74"/>
    </location>
</feature>
<evidence type="ECO:0000256" key="1">
    <source>
        <dbReference type="SAM" id="Phobius"/>
    </source>
</evidence>
<name>A0A7M2RGG0_9FIRM</name>
<feature type="transmembrane region" description="Helical" evidence="1">
    <location>
        <begin position="80"/>
        <end position="97"/>
    </location>
</feature>
<evidence type="ECO:0000313" key="3">
    <source>
        <dbReference type="EMBL" id="QOV18410.1"/>
    </source>
</evidence>
<keyword evidence="1" id="KW-0472">Membrane</keyword>
<keyword evidence="4" id="KW-1185">Reference proteome</keyword>
<proteinExistence type="predicted"/>
<keyword evidence="1" id="KW-0812">Transmembrane</keyword>
<protein>
    <recommendedName>
        <fullName evidence="2">LiaF transmembrane domain-containing protein</fullName>
    </recommendedName>
</protein>
<accession>A0A7M2RGG0</accession>
<organism evidence="3 4">
    <name type="scientific">Blautia liquoris</name>
    <dbReference type="NCBI Taxonomy" id="2779518"/>
    <lineage>
        <taxon>Bacteria</taxon>
        <taxon>Bacillati</taxon>
        <taxon>Bacillota</taxon>
        <taxon>Clostridia</taxon>
        <taxon>Lachnospirales</taxon>
        <taxon>Lachnospiraceae</taxon>
        <taxon>Blautia</taxon>
    </lineage>
</organism>
<dbReference type="KEGG" id="bliq:INP51_10325"/>
<dbReference type="Pfam" id="PF22570">
    <property type="entry name" value="LiaF-TM"/>
    <property type="match status" value="1"/>
</dbReference>
<evidence type="ECO:0000313" key="4">
    <source>
        <dbReference type="Proteomes" id="UP000593601"/>
    </source>
</evidence>
<reference evidence="3 4" key="1">
    <citation type="submission" date="2020-10" db="EMBL/GenBank/DDBJ databases">
        <title>Blautia liquoris sp.nov., isolated from the mud in a fermentation cellar used for the production of Chinese strong-flavoured liquor.</title>
        <authorList>
            <person name="Lu L."/>
        </authorList>
    </citation>
    <scope>NUCLEOTIDE SEQUENCE [LARGE SCALE GENOMIC DNA]</scope>
    <source>
        <strain evidence="3 4">LZLJ-3</strain>
    </source>
</reference>
<sequence length="235" mass="26347">MKRKRIIFGIILIAGAVLLLLGNMQLLNGIRVSTIIFTVLFAATFFESLFRRSIPGVLFSIAFLAIVYSKPLGIESLTPWPVLGAAFLASAGLSLIYHPKRRYQAHNEWSAKEWEDFYDTDDIIDENNIKFTTTFGNSIKYVTSANFKSAQIECNFGNMKVYFDNAVILEQKAVIHLDISFSGIELFIPKGWTVIDHTERPFSGSRQINESQPDGSATVLLTGDISFSEITLNYT</sequence>